<keyword evidence="5" id="KW-0496">Mitochondrion</keyword>
<evidence type="ECO:0000313" key="11">
    <source>
        <dbReference type="Proteomes" id="UP000801492"/>
    </source>
</evidence>
<dbReference type="PANTHER" id="PTHR13124:SF12">
    <property type="entry name" value="LARGE RIBOSOMAL SUBUNIT PROTEIN ML46"/>
    <property type="match status" value="1"/>
</dbReference>
<proteinExistence type="inferred from homology"/>
<keyword evidence="11" id="KW-1185">Reference proteome</keyword>
<comment type="similarity">
    <text evidence="2">Belongs to the mitochondrion-specific ribosomal protein mL46 family.</text>
</comment>
<evidence type="ECO:0000256" key="7">
    <source>
        <dbReference type="ARBA" id="ARBA00035190"/>
    </source>
</evidence>
<keyword evidence="6" id="KW-0687">Ribonucleoprotein</keyword>
<gene>
    <name evidence="10" type="ORF">ILUMI_07861</name>
</gene>
<dbReference type="Gene3D" id="3.90.79.10">
    <property type="entry name" value="Nucleoside Triphosphate Pyrophosphohydrolase"/>
    <property type="match status" value="1"/>
</dbReference>
<evidence type="ECO:0000256" key="1">
    <source>
        <dbReference type="ARBA" id="ARBA00004173"/>
    </source>
</evidence>
<dbReference type="PANTHER" id="PTHR13124">
    <property type="entry name" value="39S RIBOSOMAL PROTEIN L46, MITOCHONDRIAL PRECURSOR-RELATED"/>
    <property type="match status" value="1"/>
</dbReference>
<evidence type="ECO:0000259" key="9">
    <source>
        <dbReference type="Pfam" id="PF11788"/>
    </source>
</evidence>
<dbReference type="GO" id="GO:0005762">
    <property type="term" value="C:mitochondrial large ribosomal subunit"/>
    <property type="evidence" value="ECO:0007669"/>
    <property type="project" value="TreeGrafter"/>
</dbReference>
<keyword evidence="3" id="KW-0809">Transit peptide</keyword>
<evidence type="ECO:0000256" key="6">
    <source>
        <dbReference type="ARBA" id="ARBA00023274"/>
    </source>
</evidence>
<dbReference type="FunFam" id="3.90.79.10:FF:000018">
    <property type="entry name" value="39S ribosomal protein L46, mitochondrial"/>
    <property type="match status" value="1"/>
</dbReference>
<dbReference type="InterPro" id="IPR033650">
    <property type="entry name" value="Ribosomal_mL46_NUDIX"/>
</dbReference>
<dbReference type="CDD" id="cd04661">
    <property type="entry name" value="NUDIX_MRP_L46"/>
    <property type="match status" value="1"/>
</dbReference>
<dbReference type="GO" id="GO:0005743">
    <property type="term" value="C:mitochondrial inner membrane"/>
    <property type="evidence" value="ECO:0007669"/>
    <property type="project" value="UniProtKB-ARBA"/>
</dbReference>
<evidence type="ECO:0000256" key="5">
    <source>
        <dbReference type="ARBA" id="ARBA00023128"/>
    </source>
</evidence>
<accession>A0A8K0GHL5</accession>
<comment type="caution">
    <text evidence="10">The sequence shown here is derived from an EMBL/GenBank/DDBJ whole genome shotgun (WGS) entry which is preliminary data.</text>
</comment>
<evidence type="ECO:0000256" key="3">
    <source>
        <dbReference type="ARBA" id="ARBA00022946"/>
    </source>
</evidence>
<dbReference type="EMBL" id="VTPC01003588">
    <property type="protein sequence ID" value="KAF2898318.1"/>
    <property type="molecule type" value="Genomic_DNA"/>
</dbReference>
<name>A0A8K0GHL5_IGNLU</name>
<dbReference type="InterPro" id="IPR021757">
    <property type="entry name" value="Ribosomal_mL46_N"/>
</dbReference>
<keyword evidence="4" id="KW-0689">Ribosomal protein</keyword>
<dbReference type="GO" id="GO:0003735">
    <property type="term" value="F:structural constituent of ribosome"/>
    <property type="evidence" value="ECO:0007669"/>
    <property type="project" value="InterPro"/>
</dbReference>
<dbReference type="AlphaFoldDB" id="A0A8K0GHL5"/>
<reference evidence="10" key="1">
    <citation type="submission" date="2019-08" db="EMBL/GenBank/DDBJ databases">
        <title>The genome of the North American firefly Photinus pyralis.</title>
        <authorList>
            <consortium name="Photinus pyralis genome working group"/>
            <person name="Fallon T.R."/>
            <person name="Sander Lower S.E."/>
            <person name="Weng J.-K."/>
        </authorList>
    </citation>
    <scope>NUCLEOTIDE SEQUENCE</scope>
    <source>
        <strain evidence="10">TRF0915ILg1</strain>
        <tissue evidence="10">Whole body</tissue>
    </source>
</reference>
<dbReference type="InterPro" id="IPR040008">
    <property type="entry name" value="Ribosomal_mL46"/>
</dbReference>
<dbReference type="OrthoDB" id="194611at2759"/>
<protein>
    <recommendedName>
        <fullName evidence="7">Large ribosomal subunit protein mL46</fullName>
    </recommendedName>
    <alternativeName>
        <fullName evidence="8">39S ribosomal protein L46, mitochondrial</fullName>
    </alternativeName>
</protein>
<dbReference type="Proteomes" id="UP000801492">
    <property type="component" value="Unassembled WGS sequence"/>
</dbReference>
<evidence type="ECO:0000256" key="4">
    <source>
        <dbReference type="ARBA" id="ARBA00022980"/>
    </source>
</evidence>
<organism evidence="10 11">
    <name type="scientific">Ignelater luminosus</name>
    <name type="common">Cucubano</name>
    <name type="synonym">Pyrophorus luminosus</name>
    <dbReference type="NCBI Taxonomy" id="2038154"/>
    <lineage>
        <taxon>Eukaryota</taxon>
        <taxon>Metazoa</taxon>
        <taxon>Ecdysozoa</taxon>
        <taxon>Arthropoda</taxon>
        <taxon>Hexapoda</taxon>
        <taxon>Insecta</taxon>
        <taxon>Pterygota</taxon>
        <taxon>Neoptera</taxon>
        <taxon>Endopterygota</taxon>
        <taxon>Coleoptera</taxon>
        <taxon>Polyphaga</taxon>
        <taxon>Elateriformia</taxon>
        <taxon>Elateroidea</taxon>
        <taxon>Elateridae</taxon>
        <taxon>Agrypninae</taxon>
        <taxon>Pyrophorini</taxon>
        <taxon>Ignelater</taxon>
    </lineage>
</organism>
<dbReference type="Pfam" id="PF11788">
    <property type="entry name" value="MRP-L46"/>
    <property type="match status" value="1"/>
</dbReference>
<evidence type="ECO:0000313" key="10">
    <source>
        <dbReference type="EMBL" id="KAF2898318.1"/>
    </source>
</evidence>
<comment type="subcellular location">
    <subcellularLocation>
        <location evidence="1">Mitochondrion</location>
    </subcellularLocation>
</comment>
<evidence type="ECO:0000256" key="2">
    <source>
        <dbReference type="ARBA" id="ARBA00009070"/>
    </source>
</evidence>
<evidence type="ECO:0000256" key="8">
    <source>
        <dbReference type="ARBA" id="ARBA00035534"/>
    </source>
</evidence>
<sequence length="262" mass="30486">MLTRYLKLIENSSKHILTRGFCSSVTADKWDLITAVCLERKPILTPPLNDLEQNFKSLLSQLEYEHSLKSNHEVRHEHEIKQQELLKKGDTDADIAMKETAQDLLDAWNDELSKFTFGSTITEDDKSNNVKSLNRKLNKHLVLLVKHKLGKETHFLLPQRIRQDGEALRQTAERVLQETCPDVKARFYSNAPSGFYKYKYPKHVQEENKAVGAKVFIYLARHCKGQLSDKGPEFKWLDRIELKKELNPNYHHSVSQFLIDEE</sequence>
<feature type="domain" description="Large ribosomal subunit protein mL46 N-terminal" evidence="9">
    <location>
        <begin position="30"/>
        <end position="124"/>
    </location>
</feature>